<comment type="caution">
    <text evidence="14">The sequence shown here is derived from an EMBL/GenBank/DDBJ whole genome shotgun (WGS) entry which is preliminary data.</text>
</comment>
<keyword evidence="15" id="KW-1185">Reference proteome</keyword>
<feature type="signal peptide" evidence="13">
    <location>
        <begin position="1"/>
        <end position="24"/>
    </location>
</feature>
<comment type="subcellular location">
    <subcellularLocation>
        <location evidence="1">Secreted</location>
        <location evidence="1">Cell wall</location>
    </subcellularLocation>
</comment>
<evidence type="ECO:0000256" key="9">
    <source>
        <dbReference type="ARBA" id="ARBA00034074"/>
    </source>
</evidence>
<proteinExistence type="inferred from homology"/>
<gene>
    <name evidence="14" type="ORF">SLEP1_g42841</name>
</gene>
<dbReference type="FunFam" id="2.160.20.10:FF:000004">
    <property type="entry name" value="Pectin lyase-like superfamily protein"/>
    <property type="match status" value="1"/>
</dbReference>
<evidence type="ECO:0000313" key="14">
    <source>
        <dbReference type="EMBL" id="GKV34469.1"/>
    </source>
</evidence>
<keyword evidence="4" id="KW-0134">Cell wall</keyword>
<evidence type="ECO:0000256" key="7">
    <source>
        <dbReference type="ARBA" id="ARBA00023295"/>
    </source>
</evidence>
<dbReference type="Gene3D" id="2.160.20.10">
    <property type="entry name" value="Single-stranded right-handed beta-helix, Pectin lyase-like"/>
    <property type="match status" value="1"/>
</dbReference>
<sequence length="398" mass="43449">MALSASMVSRVFIFAFFFSSFTAAQQKFSIFDVRKYGAVGDGRQDNTQAFLRAWEDACRFKGKARFYVAAGIYMLGSVNFIGPCFGRLEFQLKGVLRAPSWSGHSDSWITFRYIDKLVMRGGATGALDGQGEYAWQLNDCHKNANCPAIPTTLRLEFISYSRVHHIRSINSKNSHIVLFGCDNVNISNIRLSAPYNSPNTDGIKIGSSTAIRITNSIIGTGDDCVAVLPGSKDILVSNVTCAPGHGFSVGSLGRSQKEENVTGFTVQNCTVSNSTNGIRIKTWESPYSSVASGFIFQDIFMKDVENPIIIDQMYCPYPPCNKQSPSHVQVKDVLYKNIWGTSSTEVAVSLSCSSALPCENVVLKDINLNFQGSGGPAKSQCSFVNGLSYGQQRPPSCL</sequence>
<evidence type="ECO:0000256" key="6">
    <source>
        <dbReference type="ARBA" id="ARBA00022801"/>
    </source>
</evidence>
<evidence type="ECO:0000256" key="4">
    <source>
        <dbReference type="ARBA" id="ARBA00022512"/>
    </source>
</evidence>
<dbReference type="InterPro" id="IPR006626">
    <property type="entry name" value="PbH1"/>
</dbReference>
<evidence type="ECO:0000256" key="12">
    <source>
        <dbReference type="RuleBase" id="RU361169"/>
    </source>
</evidence>
<dbReference type="SMART" id="SM00710">
    <property type="entry name" value="PbH1"/>
    <property type="match status" value="4"/>
</dbReference>
<comment type="catalytic activity">
    <reaction evidence="9">
        <text>(1,4-alpha-D-galacturonosyl)n+m + H2O = (1,4-alpha-D-galacturonosyl)n + (1,4-alpha-D-galacturonosyl)m.</text>
        <dbReference type="EC" id="3.2.1.15"/>
    </reaction>
</comment>
<keyword evidence="6 12" id="KW-0378">Hydrolase</keyword>
<dbReference type="InterPro" id="IPR000743">
    <property type="entry name" value="Glyco_hydro_28"/>
</dbReference>
<evidence type="ECO:0000256" key="3">
    <source>
        <dbReference type="ARBA" id="ARBA00012736"/>
    </source>
</evidence>
<dbReference type="GO" id="GO:0005975">
    <property type="term" value="P:carbohydrate metabolic process"/>
    <property type="evidence" value="ECO:0007669"/>
    <property type="project" value="InterPro"/>
</dbReference>
<keyword evidence="8" id="KW-0961">Cell wall biogenesis/degradation</keyword>
<accession>A0AAV5LBJ6</accession>
<evidence type="ECO:0000256" key="1">
    <source>
        <dbReference type="ARBA" id="ARBA00004191"/>
    </source>
</evidence>
<evidence type="ECO:0000313" key="15">
    <source>
        <dbReference type="Proteomes" id="UP001054252"/>
    </source>
</evidence>
<protein>
    <recommendedName>
        <fullName evidence="11">Polygalacturonase</fullName>
        <ecNumber evidence="3">3.2.1.15</ecNumber>
    </recommendedName>
</protein>
<evidence type="ECO:0000256" key="2">
    <source>
        <dbReference type="ARBA" id="ARBA00008834"/>
    </source>
</evidence>
<evidence type="ECO:0000256" key="5">
    <source>
        <dbReference type="ARBA" id="ARBA00022525"/>
    </source>
</evidence>
<keyword evidence="5" id="KW-0964">Secreted</keyword>
<dbReference type="EMBL" id="BPVZ01000105">
    <property type="protein sequence ID" value="GKV34469.1"/>
    <property type="molecule type" value="Genomic_DNA"/>
</dbReference>
<comment type="similarity">
    <text evidence="2 12">Belongs to the glycosyl hydrolase 28 family.</text>
</comment>
<feature type="chain" id="PRO_5043327378" description="Polygalacturonase" evidence="13">
    <location>
        <begin position="25"/>
        <end position="398"/>
    </location>
</feature>
<evidence type="ECO:0000256" key="10">
    <source>
        <dbReference type="ARBA" id="ARBA00060133"/>
    </source>
</evidence>
<evidence type="ECO:0000256" key="13">
    <source>
        <dbReference type="SAM" id="SignalP"/>
    </source>
</evidence>
<dbReference type="PANTHER" id="PTHR31375">
    <property type="match status" value="1"/>
</dbReference>
<dbReference type="EC" id="3.2.1.15" evidence="3"/>
<dbReference type="Proteomes" id="UP001054252">
    <property type="component" value="Unassembled WGS sequence"/>
</dbReference>
<organism evidence="14 15">
    <name type="scientific">Rubroshorea leprosula</name>
    <dbReference type="NCBI Taxonomy" id="152421"/>
    <lineage>
        <taxon>Eukaryota</taxon>
        <taxon>Viridiplantae</taxon>
        <taxon>Streptophyta</taxon>
        <taxon>Embryophyta</taxon>
        <taxon>Tracheophyta</taxon>
        <taxon>Spermatophyta</taxon>
        <taxon>Magnoliopsida</taxon>
        <taxon>eudicotyledons</taxon>
        <taxon>Gunneridae</taxon>
        <taxon>Pentapetalae</taxon>
        <taxon>rosids</taxon>
        <taxon>malvids</taxon>
        <taxon>Malvales</taxon>
        <taxon>Dipterocarpaceae</taxon>
        <taxon>Rubroshorea</taxon>
    </lineage>
</organism>
<dbReference type="GO" id="GO:0004650">
    <property type="term" value="F:polygalacturonase activity"/>
    <property type="evidence" value="ECO:0007669"/>
    <property type="project" value="UniProtKB-EC"/>
</dbReference>
<dbReference type="GO" id="GO:0071555">
    <property type="term" value="P:cell wall organization"/>
    <property type="evidence" value="ECO:0007669"/>
    <property type="project" value="UniProtKB-KW"/>
</dbReference>
<keyword evidence="13" id="KW-0732">Signal</keyword>
<name>A0AAV5LBJ6_9ROSI</name>
<evidence type="ECO:0000256" key="11">
    <source>
        <dbReference type="ARBA" id="ARBA00070098"/>
    </source>
</evidence>
<dbReference type="InterPro" id="IPR012334">
    <property type="entry name" value="Pectin_lyas_fold"/>
</dbReference>
<keyword evidence="7 12" id="KW-0326">Glycosidase</keyword>
<comment type="function">
    <text evidence="10">May function in the depolymerization of the pectin in its walls during pollen tube elongation, or in that of the pistil during pollination.</text>
</comment>
<dbReference type="InterPro" id="IPR011050">
    <property type="entry name" value="Pectin_lyase_fold/virulence"/>
</dbReference>
<dbReference type="AlphaFoldDB" id="A0AAV5LBJ6"/>
<evidence type="ECO:0000256" key="8">
    <source>
        <dbReference type="ARBA" id="ARBA00023316"/>
    </source>
</evidence>
<dbReference type="SUPFAM" id="SSF51126">
    <property type="entry name" value="Pectin lyase-like"/>
    <property type="match status" value="1"/>
</dbReference>
<dbReference type="Pfam" id="PF00295">
    <property type="entry name" value="Glyco_hydro_28"/>
    <property type="match status" value="1"/>
</dbReference>
<reference evidence="14 15" key="1">
    <citation type="journal article" date="2021" name="Commun. Biol.">
        <title>The genome of Shorea leprosula (Dipterocarpaceae) highlights the ecological relevance of drought in aseasonal tropical rainforests.</title>
        <authorList>
            <person name="Ng K.K.S."/>
            <person name="Kobayashi M.J."/>
            <person name="Fawcett J.A."/>
            <person name="Hatakeyama M."/>
            <person name="Paape T."/>
            <person name="Ng C.H."/>
            <person name="Ang C.C."/>
            <person name="Tnah L.H."/>
            <person name="Lee C.T."/>
            <person name="Nishiyama T."/>
            <person name="Sese J."/>
            <person name="O'Brien M.J."/>
            <person name="Copetti D."/>
            <person name="Mohd Noor M.I."/>
            <person name="Ong R.C."/>
            <person name="Putra M."/>
            <person name="Sireger I.Z."/>
            <person name="Indrioko S."/>
            <person name="Kosugi Y."/>
            <person name="Izuno A."/>
            <person name="Isagi Y."/>
            <person name="Lee S.L."/>
            <person name="Shimizu K.K."/>
        </authorList>
    </citation>
    <scope>NUCLEOTIDE SEQUENCE [LARGE SCALE GENOMIC DNA]</scope>
    <source>
        <strain evidence="14">214</strain>
    </source>
</reference>